<evidence type="ECO:0000313" key="4">
    <source>
        <dbReference type="Proteomes" id="UP000245802"/>
    </source>
</evidence>
<keyword evidence="2" id="KW-1133">Transmembrane helix</keyword>
<feature type="region of interest" description="Disordered" evidence="1">
    <location>
        <begin position="89"/>
        <end position="143"/>
    </location>
</feature>
<name>A0A2Z3GXH4_9BACT</name>
<evidence type="ECO:0000313" key="3">
    <source>
        <dbReference type="EMBL" id="AWM35635.1"/>
    </source>
</evidence>
<dbReference type="EMBL" id="CP025958">
    <property type="protein sequence ID" value="AWM35635.1"/>
    <property type="molecule type" value="Genomic_DNA"/>
</dbReference>
<accession>A0A2Z3GXH4</accession>
<evidence type="ECO:0000256" key="1">
    <source>
        <dbReference type="SAM" id="MobiDB-lite"/>
    </source>
</evidence>
<dbReference type="Proteomes" id="UP000245802">
    <property type="component" value="Chromosome"/>
</dbReference>
<dbReference type="KEGG" id="gog:C1280_00425"/>
<dbReference type="OrthoDB" id="9989071at2"/>
<evidence type="ECO:0008006" key="5">
    <source>
        <dbReference type="Google" id="ProtNLM"/>
    </source>
</evidence>
<evidence type="ECO:0000256" key="2">
    <source>
        <dbReference type="SAM" id="Phobius"/>
    </source>
</evidence>
<feature type="transmembrane region" description="Helical" evidence="2">
    <location>
        <begin position="23"/>
        <end position="43"/>
    </location>
</feature>
<keyword evidence="2" id="KW-0472">Membrane</keyword>
<keyword evidence="4" id="KW-1185">Reference proteome</keyword>
<organism evidence="3 4">
    <name type="scientific">Gemmata obscuriglobus</name>
    <dbReference type="NCBI Taxonomy" id="114"/>
    <lineage>
        <taxon>Bacteria</taxon>
        <taxon>Pseudomonadati</taxon>
        <taxon>Planctomycetota</taxon>
        <taxon>Planctomycetia</taxon>
        <taxon>Gemmatales</taxon>
        <taxon>Gemmataceae</taxon>
        <taxon>Gemmata</taxon>
    </lineage>
</organism>
<keyword evidence="2" id="KW-0812">Transmembrane</keyword>
<dbReference type="AlphaFoldDB" id="A0A2Z3GXH4"/>
<gene>
    <name evidence="3" type="ORF">C1280_00425</name>
</gene>
<feature type="compositionally biased region" description="Pro residues" evidence="1">
    <location>
        <begin position="96"/>
        <end position="121"/>
    </location>
</feature>
<protein>
    <recommendedName>
        <fullName evidence="5">SHOCT domain-containing protein</fullName>
    </recommendedName>
</protein>
<proteinExistence type="predicted"/>
<dbReference type="RefSeq" id="WP_010048723.1">
    <property type="nucleotide sequence ID" value="NZ_CP025958.1"/>
</dbReference>
<sequence length="143" mass="14980">MWALALLAAEGPADDPLSRPELLYGIAGLVLALLGGAIAISLADRWRKRAAAPAGVDGTDMLTTYRDMYEHGELTDGEYAELRRRVAEKVKNMPVPARPPAPDPTGRPDPAKLAPPAPPAAGPRHDPDAPTVPTELPPPAGTA</sequence>
<reference evidence="3 4" key="1">
    <citation type="submission" date="2018-01" db="EMBL/GenBank/DDBJ databases">
        <title>G. obscuriglobus.</title>
        <authorList>
            <person name="Franke J."/>
            <person name="Blomberg W."/>
            <person name="Selmecki A."/>
        </authorList>
    </citation>
    <scope>NUCLEOTIDE SEQUENCE [LARGE SCALE GENOMIC DNA]</scope>
    <source>
        <strain evidence="3 4">DSM 5831</strain>
    </source>
</reference>